<keyword evidence="2" id="KW-1185">Reference proteome</keyword>
<protein>
    <submittedName>
        <fullName evidence="1">Uncharacterized protein</fullName>
    </submittedName>
</protein>
<name>C6RDX4_9BACT</name>
<dbReference type="AlphaFoldDB" id="C6RDX4"/>
<accession>C6RDX4</accession>
<sequence>MPRLGFQSFVVRWSRFFEDVFALGVWIKSLNLRAPVSSVRSIFL</sequence>
<dbReference type="EMBL" id="ACVQ01000008">
    <property type="protein sequence ID" value="EET80521.1"/>
    <property type="molecule type" value="Genomic_DNA"/>
</dbReference>
<reference evidence="1 2" key="1">
    <citation type="submission" date="2009-07" db="EMBL/GenBank/DDBJ databases">
        <authorList>
            <person name="Madupu R."/>
            <person name="Sebastian Y."/>
            <person name="Durkin A.S."/>
            <person name="Torralba M."/>
            <person name="Methe B."/>
            <person name="Sutton G.G."/>
            <person name="Strausberg R.L."/>
            <person name="Nelson K.E."/>
        </authorList>
    </citation>
    <scope>NUCLEOTIDE SEQUENCE [LARGE SCALE GENOMIC DNA]</scope>
    <source>
        <strain evidence="1 2">RM3277</strain>
    </source>
</reference>
<comment type="caution">
    <text evidence="1">The sequence shown here is derived from an EMBL/GenBank/DDBJ whole genome shotgun (WGS) entry which is preliminary data.</text>
</comment>
<dbReference type="Proteomes" id="UP000003107">
    <property type="component" value="Unassembled WGS sequence"/>
</dbReference>
<evidence type="ECO:0000313" key="2">
    <source>
        <dbReference type="Proteomes" id="UP000003107"/>
    </source>
</evidence>
<evidence type="ECO:0000313" key="1">
    <source>
        <dbReference type="EMBL" id="EET80521.1"/>
    </source>
</evidence>
<gene>
    <name evidence="1" type="ORF">CAMSH0001_1282</name>
</gene>
<organism evidence="1 2">
    <name type="scientific">Campylobacter showae RM3277</name>
    <dbReference type="NCBI Taxonomy" id="553219"/>
    <lineage>
        <taxon>Bacteria</taxon>
        <taxon>Pseudomonadati</taxon>
        <taxon>Campylobacterota</taxon>
        <taxon>Epsilonproteobacteria</taxon>
        <taxon>Campylobacterales</taxon>
        <taxon>Campylobacteraceae</taxon>
        <taxon>Campylobacter</taxon>
    </lineage>
</organism>
<proteinExistence type="predicted"/>